<feature type="compositionally biased region" description="Basic and acidic residues" evidence="1">
    <location>
        <begin position="1380"/>
        <end position="1390"/>
    </location>
</feature>
<dbReference type="GO" id="GO:0005524">
    <property type="term" value="F:ATP binding"/>
    <property type="evidence" value="ECO:0007669"/>
    <property type="project" value="InterPro"/>
</dbReference>
<dbReference type="SUPFAM" id="SSF56059">
    <property type="entry name" value="Glutathione synthetase ATP-binding domain-like"/>
    <property type="match status" value="1"/>
</dbReference>
<sequence length="1597" mass="174140">MNSGPETPLEGYLAAESRQSLFDPPTALVHYPDAGATGNTSASYVVPILLEAFADILPELLVTVDPSRCSHPVVQFSDYDVIDFDMAHTGRGLCNAYPIRKALTRKHHLPLTVQHYVAKRPCSVLKDALPLTWTFELSHADELDELWLDELYDLSAALDDSADKTYILKPSMADKGQGIRLFRTKEELERILASFEEAQDRSDDDDDDDQSTSVSLSRMRWFVVQEYIEPVLLDVGCSPSVLTGRKFHLRVYVLAVGALQLYVYDEYLALFASEPYVPFSDKTDSLAAHLTNTCLQDQRDAQETVHAFSSLIDQPLASGQLAADRVASIKQGINAIVAELWQSALGQTAHFQLLPHCFEIYGLDFLLDDKLQPRLLEVNACPDFAQSGEQLQPLIRDLLRSTVEIAIAPSPLIRLTGATQDRPDSMKNDRHGQFIKQQPERKLASAAKPAEHGPSCSQASVGRDRTARRASHGLSTRQSSAPSVTLPAHVSLSQALQSVTTSVLVHAFRLAGLSAAQMAATASYGRMVEPYRSASHSPGQSPRQMASHQSSPRSPSQLRQSHSPSPESRLAQAQELDDSAGVHGATQQDVQLSKRSSKSLPTRRHAPSPASGQPLQQSASASQRSASASQAADWQSSLASYSMAAPSAYTLSPIPAYAGPQRSTTEQQPTEGIRNIGKRRYTVLKEVGDGSFGTVWLADWHSPLALPPGTMPPGPSSRPEYKGKQLVAIKRMKKAFNGGWDECMNLKELKSLHTISQHANIIPLYDAWLDPSTRELYFVFECMEGNLYQLTKSRKGRPLALGLVASIYHQILSGLNHVHTSGYFHRDMKPENLLITTTGLAAYPSFASFSRAGASPEKDVTVIVKIADFGLARELKSQPPYTEYVSTRWYRAPEVLLRSRVYSGPVDTWALGTILAEIVTLKPLFPGQTEIDQVFRICEILGNPGPDYGFNESGEPIGGGDWPDGVQLASKVGFNFPKMKPIPLPSLFDNEKVPPQLIDCIAGLLRFEPTRRRTTRQCLEHAFFREVAPLLLPKALPSRSSSSASRSAAQLEGTMPVPVMSPRDLPPSHSHPAMMSAPGMVTQKSAGRLVIPGVMRPSIRGRNDSIADSTYSYPDSMSSSNSGPQLPTGSSIRAYAESTTSYDGQSDLERSPLPSMSRLNIDPHHPYDAREGRRGSVAGSTFYDGSVFEGAGGSITSSISLPLYDAAKTQTAASSSLDSLALPARDGRASAESFSQARPKWSVPSVFGGASRASASSDAASQRSHTLKRSPSDAQPSSYMYTDSSVGDSKKAKKEAEKRAKEAEKARRDAAAKAARDRARAVVQKKQQLERTQDRNYDPLNLHKLDDTAPTGSTHRSSARTGLQPINEHNAALPTQPAYDPRRSFRRPEDSDMQSVSSGETGHSGGDNASVFTMESDPGLSRHPMRKMPSRSSLQAPSFMSAPSFVSNAASANSLDPQLMQGFQGLSAVDQPQQSGYRLPPIMSFDHPPSRFGPQDGSRFGPHDRPTPPEMRPPPFGFSSTPASYSNCIHSRSLVSKLPNIILCCSSTSIVDTLFTALVRMLLSRREEVVNLIRYVKSTRSLGCACNQAAQYLCPVD</sequence>
<dbReference type="SUPFAM" id="SSF56112">
    <property type="entry name" value="Protein kinase-like (PK-like)"/>
    <property type="match status" value="1"/>
</dbReference>
<feature type="compositionally biased region" description="Low complexity" evidence="1">
    <location>
        <begin position="607"/>
        <end position="628"/>
    </location>
</feature>
<dbReference type="HOGENOM" id="CLU_244433_0_0_1"/>
<dbReference type="PROSITE" id="PS50011">
    <property type="entry name" value="PROTEIN_KINASE_DOM"/>
    <property type="match status" value="1"/>
</dbReference>
<proteinExistence type="predicted"/>
<dbReference type="PROSITE" id="PS51221">
    <property type="entry name" value="TTL"/>
    <property type="match status" value="1"/>
</dbReference>
<feature type="compositionally biased region" description="Polar residues" evidence="1">
    <location>
        <begin position="1350"/>
        <end position="1361"/>
    </location>
</feature>
<dbReference type="Gene3D" id="3.30.470.20">
    <property type="entry name" value="ATP-grasp fold, B domain"/>
    <property type="match status" value="1"/>
</dbReference>
<feature type="compositionally biased region" description="Low complexity" evidence="1">
    <location>
        <begin position="1250"/>
        <end position="1264"/>
    </location>
</feature>
<feature type="region of interest" description="Disordered" evidence="1">
    <location>
        <begin position="531"/>
        <end position="628"/>
    </location>
</feature>
<feature type="compositionally biased region" description="Basic residues" evidence="1">
    <location>
        <begin position="595"/>
        <end position="606"/>
    </location>
</feature>
<dbReference type="FunFam" id="1.10.510.10:FF:000314">
    <property type="entry name" value="Serine threonine-protein kinase mak"/>
    <property type="match status" value="1"/>
</dbReference>
<dbReference type="InterPro" id="IPR000719">
    <property type="entry name" value="Prot_kinase_dom"/>
</dbReference>
<dbReference type="SMART" id="SM00220">
    <property type="entry name" value="S_TKc"/>
    <property type="match status" value="1"/>
</dbReference>
<dbReference type="InterPro" id="IPR011009">
    <property type="entry name" value="Kinase-like_dom_sf"/>
</dbReference>
<feature type="compositionally biased region" description="Low complexity" evidence="1">
    <location>
        <begin position="547"/>
        <end position="566"/>
    </location>
</feature>
<evidence type="ECO:0000313" key="4">
    <source>
        <dbReference type="Proteomes" id="UP000009131"/>
    </source>
</evidence>
<dbReference type="InterPro" id="IPR027746">
    <property type="entry name" value="TTL"/>
</dbReference>
<keyword evidence="4" id="KW-1185">Reference proteome</keyword>
<feature type="compositionally biased region" description="Polar residues" evidence="1">
    <location>
        <begin position="534"/>
        <end position="546"/>
    </location>
</feature>
<evidence type="ECO:0000256" key="1">
    <source>
        <dbReference type="SAM" id="MobiDB-lite"/>
    </source>
</evidence>
<dbReference type="InterPro" id="IPR008271">
    <property type="entry name" value="Ser/Thr_kinase_AS"/>
</dbReference>
<dbReference type="Gene3D" id="3.30.200.20">
    <property type="entry name" value="Phosphorylase Kinase, domain 1"/>
    <property type="match status" value="1"/>
</dbReference>
<feature type="domain" description="Protein kinase" evidence="2">
    <location>
        <begin position="681"/>
        <end position="1024"/>
    </location>
</feature>
<dbReference type="RefSeq" id="XP_014569551.1">
    <property type="nucleotide sequence ID" value="XM_014714065.1"/>
</dbReference>
<dbReference type="PANTHER" id="PTHR47551">
    <property type="entry name" value="TUBULIN--TYROSINE LIGASE PBY1-RELATED"/>
    <property type="match status" value="1"/>
</dbReference>
<dbReference type="eggNOG" id="KOG2157">
    <property type="taxonomic scope" value="Eukaryota"/>
</dbReference>
<feature type="region of interest" description="Disordered" evidence="1">
    <location>
        <begin position="1094"/>
        <end position="1174"/>
    </location>
</feature>
<dbReference type="Gene3D" id="1.10.510.10">
    <property type="entry name" value="Transferase(Phosphotransferase) domain 1"/>
    <property type="match status" value="1"/>
</dbReference>
<feature type="compositionally biased region" description="Polar residues" evidence="1">
    <location>
        <begin position="473"/>
        <end position="483"/>
    </location>
</feature>
<feature type="compositionally biased region" description="Basic and acidic residues" evidence="1">
    <location>
        <begin position="1161"/>
        <end position="1174"/>
    </location>
</feature>
<evidence type="ECO:0000313" key="3">
    <source>
        <dbReference type="EMBL" id="GAA94109.1"/>
    </source>
</evidence>
<organism evidence="3 4">
    <name type="scientific">Mixia osmundae (strain CBS 9802 / IAM 14324 / JCM 22182 / KY 12970)</name>
    <dbReference type="NCBI Taxonomy" id="764103"/>
    <lineage>
        <taxon>Eukaryota</taxon>
        <taxon>Fungi</taxon>
        <taxon>Dikarya</taxon>
        <taxon>Basidiomycota</taxon>
        <taxon>Pucciniomycotina</taxon>
        <taxon>Mixiomycetes</taxon>
        <taxon>Mixiales</taxon>
        <taxon>Mixiaceae</taxon>
        <taxon>Mixia</taxon>
    </lineage>
</organism>
<feature type="compositionally biased region" description="Polar residues" evidence="1">
    <location>
        <begin position="585"/>
        <end position="594"/>
    </location>
</feature>
<feature type="compositionally biased region" description="Basic and acidic residues" evidence="1">
    <location>
        <begin position="1288"/>
        <end position="1320"/>
    </location>
</feature>
<feature type="compositionally biased region" description="Polar residues" evidence="1">
    <location>
        <begin position="1272"/>
        <end position="1287"/>
    </location>
</feature>
<dbReference type="PROSITE" id="PS00108">
    <property type="entry name" value="PROTEIN_KINASE_ST"/>
    <property type="match status" value="1"/>
</dbReference>
<comment type="caution">
    <text evidence="3">The sequence shown here is derived from an EMBL/GenBank/DDBJ whole genome shotgun (WGS) entry which is preliminary data.</text>
</comment>
<feature type="region of interest" description="Disordered" evidence="1">
    <location>
        <begin position="1036"/>
        <end position="1074"/>
    </location>
</feature>
<dbReference type="Pfam" id="PF00069">
    <property type="entry name" value="Pkinase"/>
    <property type="match status" value="1"/>
</dbReference>
<dbReference type="EMBL" id="BABT02000028">
    <property type="protein sequence ID" value="GAA94109.1"/>
    <property type="molecule type" value="Genomic_DNA"/>
</dbReference>
<feature type="compositionally biased region" description="Basic and acidic residues" evidence="1">
    <location>
        <begin position="1327"/>
        <end position="1347"/>
    </location>
</feature>
<protein>
    <recommendedName>
        <fullName evidence="2">Protein kinase domain-containing protein</fullName>
    </recommendedName>
</protein>
<dbReference type="InParanoid" id="G7DU49"/>
<dbReference type="Proteomes" id="UP000009131">
    <property type="component" value="Unassembled WGS sequence"/>
</dbReference>
<reference evidence="3 4" key="2">
    <citation type="journal article" date="2012" name="Open Biol.">
        <title>Characteristics of nucleosomes and linker DNA regions on the genome of the basidiomycete Mixia osmundae revealed by mono- and dinucleosome mapping.</title>
        <authorList>
            <person name="Nishida H."/>
            <person name="Kondo S."/>
            <person name="Matsumoto T."/>
            <person name="Suzuki Y."/>
            <person name="Yoshikawa H."/>
            <person name="Taylor T.D."/>
            <person name="Sugiyama J."/>
        </authorList>
    </citation>
    <scope>NUCLEOTIDE SEQUENCE [LARGE SCALE GENOMIC DNA]</scope>
    <source>
        <strain evidence="4">CBS 9802 / IAM 14324 / JCM 22182 / KY 12970</strain>
    </source>
</reference>
<name>G7DU49_MIXOS</name>
<dbReference type="eggNOG" id="KOG0661">
    <property type="taxonomic scope" value="Eukaryota"/>
</dbReference>
<feature type="compositionally biased region" description="Polar residues" evidence="1">
    <location>
        <begin position="1123"/>
        <end position="1144"/>
    </location>
</feature>
<dbReference type="STRING" id="764103.G7DU49"/>
<gene>
    <name evidence="3" type="primary">Mo00756</name>
    <name evidence="3" type="ORF">E5Q_00756</name>
</gene>
<dbReference type="InterPro" id="IPR004344">
    <property type="entry name" value="TTL/TTLL_fam"/>
</dbReference>
<feature type="region of interest" description="Disordered" evidence="1">
    <location>
        <begin position="1489"/>
        <end position="1514"/>
    </location>
</feature>
<feature type="compositionally biased region" description="Low complexity" evidence="1">
    <location>
        <begin position="1108"/>
        <end position="1122"/>
    </location>
</feature>
<feature type="region of interest" description="Disordered" evidence="1">
    <location>
        <begin position="416"/>
        <end position="484"/>
    </location>
</feature>
<evidence type="ECO:0000259" key="2">
    <source>
        <dbReference type="PROSITE" id="PS50011"/>
    </source>
</evidence>
<accession>G7DU49</accession>
<dbReference type="OMA" id="QVFRICE"/>
<feature type="compositionally biased region" description="Basic and acidic residues" evidence="1">
    <location>
        <begin position="421"/>
        <end position="443"/>
    </location>
</feature>
<dbReference type="OrthoDB" id="2158884at2759"/>
<dbReference type="CDD" id="cd07830">
    <property type="entry name" value="STKc_MAK_like"/>
    <property type="match status" value="1"/>
</dbReference>
<dbReference type="PANTHER" id="PTHR47551:SF1">
    <property type="entry name" value="TUBULIN--TYROSINE LIGASE PBY1-RELATED"/>
    <property type="match status" value="1"/>
</dbReference>
<feature type="compositionally biased region" description="Low complexity" evidence="1">
    <location>
        <begin position="1036"/>
        <end position="1051"/>
    </location>
</feature>
<dbReference type="GO" id="GO:0000932">
    <property type="term" value="C:P-body"/>
    <property type="evidence" value="ECO:0007669"/>
    <property type="project" value="TreeGrafter"/>
</dbReference>
<feature type="region of interest" description="Disordered" evidence="1">
    <location>
        <begin position="1247"/>
        <end position="1438"/>
    </location>
</feature>
<reference evidence="3 4" key="1">
    <citation type="journal article" date="2011" name="J. Gen. Appl. Microbiol.">
        <title>Draft genome sequencing of the enigmatic basidiomycete Mixia osmundae.</title>
        <authorList>
            <person name="Nishida H."/>
            <person name="Nagatsuka Y."/>
            <person name="Sugiyama J."/>
        </authorList>
    </citation>
    <scope>NUCLEOTIDE SEQUENCE [LARGE SCALE GENOMIC DNA]</scope>
    <source>
        <strain evidence="4">CBS 9802 / IAM 14324 / JCM 22182 / KY 12970</strain>
    </source>
</reference>
<dbReference type="Pfam" id="PF03133">
    <property type="entry name" value="TTL"/>
    <property type="match status" value="1"/>
</dbReference>
<dbReference type="GO" id="GO:0004672">
    <property type="term" value="F:protein kinase activity"/>
    <property type="evidence" value="ECO:0007669"/>
    <property type="project" value="InterPro"/>
</dbReference>